<organism evidence="8 9">
    <name type="scientific">Candidatus Lachnoclostridium stercoravium</name>
    <dbReference type="NCBI Taxonomy" id="2838633"/>
    <lineage>
        <taxon>Bacteria</taxon>
        <taxon>Bacillati</taxon>
        <taxon>Bacillota</taxon>
        <taxon>Clostridia</taxon>
        <taxon>Lachnospirales</taxon>
        <taxon>Lachnospiraceae</taxon>
    </lineage>
</organism>
<evidence type="ECO:0000313" key="9">
    <source>
        <dbReference type="Proteomes" id="UP000823900"/>
    </source>
</evidence>
<dbReference type="SMART" id="SM00228">
    <property type="entry name" value="PDZ"/>
    <property type="match status" value="1"/>
</dbReference>
<evidence type="ECO:0000256" key="6">
    <source>
        <dbReference type="SAM" id="Phobius"/>
    </source>
</evidence>
<name>A0A9D2HJD3_9FIRM</name>
<accession>A0A9D2HJD3</accession>
<dbReference type="Pfam" id="PF17820">
    <property type="entry name" value="PDZ_6"/>
    <property type="match status" value="1"/>
</dbReference>
<dbReference type="PROSITE" id="PS50106">
    <property type="entry name" value="PDZ"/>
    <property type="match status" value="1"/>
</dbReference>
<dbReference type="InterPro" id="IPR029045">
    <property type="entry name" value="ClpP/crotonase-like_dom_sf"/>
</dbReference>
<feature type="transmembrane region" description="Helical" evidence="6">
    <location>
        <begin position="12"/>
        <end position="35"/>
    </location>
</feature>
<dbReference type="Gene3D" id="3.90.226.10">
    <property type="entry name" value="2-enoyl-CoA Hydratase, Chain A, domain 1"/>
    <property type="match status" value="1"/>
</dbReference>
<dbReference type="InterPro" id="IPR005151">
    <property type="entry name" value="Tail-specific_protease"/>
</dbReference>
<keyword evidence="2 5" id="KW-0645">Protease</keyword>
<evidence type="ECO:0000256" key="2">
    <source>
        <dbReference type="ARBA" id="ARBA00022670"/>
    </source>
</evidence>
<evidence type="ECO:0000256" key="1">
    <source>
        <dbReference type="ARBA" id="ARBA00009179"/>
    </source>
</evidence>
<dbReference type="CDD" id="cd07560">
    <property type="entry name" value="Peptidase_S41_CPP"/>
    <property type="match status" value="1"/>
</dbReference>
<evidence type="ECO:0000256" key="5">
    <source>
        <dbReference type="RuleBase" id="RU004404"/>
    </source>
</evidence>
<dbReference type="GO" id="GO:0030288">
    <property type="term" value="C:outer membrane-bounded periplasmic space"/>
    <property type="evidence" value="ECO:0007669"/>
    <property type="project" value="TreeGrafter"/>
</dbReference>
<reference evidence="8" key="1">
    <citation type="journal article" date="2021" name="PeerJ">
        <title>Extensive microbial diversity within the chicken gut microbiome revealed by metagenomics and culture.</title>
        <authorList>
            <person name="Gilroy R."/>
            <person name="Ravi A."/>
            <person name="Getino M."/>
            <person name="Pursley I."/>
            <person name="Horton D.L."/>
            <person name="Alikhan N.F."/>
            <person name="Baker D."/>
            <person name="Gharbi K."/>
            <person name="Hall N."/>
            <person name="Watson M."/>
            <person name="Adriaenssens E.M."/>
            <person name="Foster-Nyarko E."/>
            <person name="Jarju S."/>
            <person name="Secka A."/>
            <person name="Antonio M."/>
            <person name="Oren A."/>
            <person name="Chaudhuri R.R."/>
            <person name="La Ragione R."/>
            <person name="Hildebrand F."/>
            <person name="Pallen M.J."/>
        </authorList>
    </citation>
    <scope>NUCLEOTIDE SEQUENCE</scope>
    <source>
        <strain evidence="8">CHK178-16964</strain>
    </source>
</reference>
<evidence type="ECO:0000256" key="3">
    <source>
        <dbReference type="ARBA" id="ARBA00022801"/>
    </source>
</evidence>
<keyword evidence="6" id="KW-0812">Transmembrane</keyword>
<protein>
    <submittedName>
        <fullName evidence="8">S41 family peptidase</fullName>
    </submittedName>
</protein>
<keyword evidence="6" id="KW-0472">Membrane</keyword>
<dbReference type="SMART" id="SM00245">
    <property type="entry name" value="TSPc"/>
    <property type="match status" value="1"/>
</dbReference>
<gene>
    <name evidence="8" type="ORF">IAA07_08400</name>
</gene>
<dbReference type="GO" id="GO:0004175">
    <property type="term" value="F:endopeptidase activity"/>
    <property type="evidence" value="ECO:0007669"/>
    <property type="project" value="TreeGrafter"/>
</dbReference>
<dbReference type="SUPFAM" id="SSF50156">
    <property type="entry name" value="PDZ domain-like"/>
    <property type="match status" value="1"/>
</dbReference>
<dbReference type="PANTHER" id="PTHR32060:SF30">
    <property type="entry name" value="CARBOXY-TERMINAL PROCESSING PROTEASE CTPA"/>
    <property type="match status" value="1"/>
</dbReference>
<reference evidence="8" key="2">
    <citation type="submission" date="2021-04" db="EMBL/GenBank/DDBJ databases">
        <authorList>
            <person name="Gilroy R."/>
        </authorList>
    </citation>
    <scope>NUCLEOTIDE SEQUENCE</scope>
    <source>
        <strain evidence="8">CHK178-16964</strain>
    </source>
</reference>
<keyword evidence="6" id="KW-1133">Transmembrane helix</keyword>
<evidence type="ECO:0000256" key="4">
    <source>
        <dbReference type="ARBA" id="ARBA00022825"/>
    </source>
</evidence>
<dbReference type="EMBL" id="DWZA01000073">
    <property type="protein sequence ID" value="HJA71579.1"/>
    <property type="molecule type" value="Genomic_DNA"/>
</dbReference>
<evidence type="ECO:0000259" key="7">
    <source>
        <dbReference type="PROSITE" id="PS50106"/>
    </source>
</evidence>
<evidence type="ECO:0000313" key="8">
    <source>
        <dbReference type="EMBL" id="HJA71579.1"/>
    </source>
</evidence>
<dbReference type="PANTHER" id="PTHR32060">
    <property type="entry name" value="TAIL-SPECIFIC PROTEASE"/>
    <property type="match status" value="1"/>
</dbReference>
<keyword evidence="3 5" id="KW-0378">Hydrolase</keyword>
<keyword evidence="4 5" id="KW-0720">Serine protease</keyword>
<sequence>MENKNRFWQGVLVGALITVFGGLIVIGASSFILMMGRAALNVEEHVQTVEAGSEAEEEKKALDLAEISQKLMLLKQKVDQDFYFEEDTDSMEEGIYAGMMAGLGDPYSCYYTAEQYEELMVDTQGVYCGIGAMISQNLETNVMTIIRVFEGSPAAEGGLLAGDMISKVDGRDVTQEELDIVVNNYVKGEENTEVTLTVFRPSVNDYLDITMTRKSVEVPTVEHQMLTDDIGYVLITQFEMVTAQQFKDAVKDLESQGMKKLMIDLRSNPGGVVDSAVSIAAYMLPEGDILTTRYKNGQEDVYRTKDKKLRVDSSQEGGFPQYPVLDEDELDIPIAILVNENSASASEILAGAMKDYGRATLVGTTTFGKGIVQNLYPLKDGSAIKMTVAKYFTPSGYDLHEKGIQPDVEVELDAELAARGYYTLEEDNQVQKAIEVLNGEN</sequence>
<dbReference type="NCBIfam" id="TIGR00225">
    <property type="entry name" value="prc"/>
    <property type="match status" value="1"/>
</dbReference>
<proteinExistence type="inferred from homology"/>
<dbReference type="Gene3D" id="2.30.42.10">
    <property type="match status" value="1"/>
</dbReference>
<dbReference type="InterPro" id="IPR001478">
    <property type="entry name" value="PDZ"/>
</dbReference>
<dbReference type="GO" id="GO:0006508">
    <property type="term" value="P:proteolysis"/>
    <property type="evidence" value="ECO:0007669"/>
    <property type="project" value="UniProtKB-KW"/>
</dbReference>
<feature type="domain" description="PDZ" evidence="7">
    <location>
        <begin position="116"/>
        <end position="177"/>
    </location>
</feature>
<dbReference type="Gene3D" id="3.30.750.44">
    <property type="match status" value="1"/>
</dbReference>
<comment type="similarity">
    <text evidence="1 5">Belongs to the peptidase S41A family.</text>
</comment>
<dbReference type="Proteomes" id="UP000823900">
    <property type="component" value="Unassembled WGS sequence"/>
</dbReference>
<comment type="caution">
    <text evidence="8">The sequence shown here is derived from an EMBL/GenBank/DDBJ whole genome shotgun (WGS) entry which is preliminary data.</text>
</comment>
<dbReference type="InterPro" id="IPR041489">
    <property type="entry name" value="PDZ_6"/>
</dbReference>
<dbReference type="GO" id="GO:0007165">
    <property type="term" value="P:signal transduction"/>
    <property type="evidence" value="ECO:0007669"/>
    <property type="project" value="TreeGrafter"/>
</dbReference>
<dbReference type="CDD" id="cd06782">
    <property type="entry name" value="cpPDZ_CPP-like"/>
    <property type="match status" value="1"/>
</dbReference>
<dbReference type="SUPFAM" id="SSF52096">
    <property type="entry name" value="ClpP/crotonase"/>
    <property type="match status" value="1"/>
</dbReference>
<dbReference type="InterPro" id="IPR036034">
    <property type="entry name" value="PDZ_sf"/>
</dbReference>
<dbReference type="GO" id="GO:0008236">
    <property type="term" value="F:serine-type peptidase activity"/>
    <property type="evidence" value="ECO:0007669"/>
    <property type="project" value="UniProtKB-KW"/>
</dbReference>
<dbReference type="Pfam" id="PF03572">
    <property type="entry name" value="Peptidase_S41"/>
    <property type="match status" value="1"/>
</dbReference>
<dbReference type="AlphaFoldDB" id="A0A9D2HJD3"/>
<dbReference type="InterPro" id="IPR004447">
    <property type="entry name" value="Peptidase_S41A"/>
</dbReference>